<evidence type="ECO:0000313" key="2">
    <source>
        <dbReference type="EMBL" id="QIW95219.1"/>
    </source>
</evidence>
<evidence type="ECO:0000256" key="1">
    <source>
        <dbReference type="SAM" id="MobiDB-lite"/>
    </source>
</evidence>
<dbReference type="AlphaFoldDB" id="A0A6H0XL44"/>
<dbReference type="Proteomes" id="UP000503462">
    <property type="component" value="Chromosome 1"/>
</dbReference>
<reference evidence="2 3" key="1">
    <citation type="journal article" date="2016" name="Sci. Rep.">
        <title>Peltaster fructicola genome reveals evolution from an invasive phytopathogen to an ectophytic parasite.</title>
        <authorList>
            <person name="Xu C."/>
            <person name="Chen H."/>
            <person name="Gleason M.L."/>
            <person name="Xu J.R."/>
            <person name="Liu H."/>
            <person name="Zhang R."/>
            <person name="Sun G."/>
        </authorList>
    </citation>
    <scope>NUCLEOTIDE SEQUENCE [LARGE SCALE GENOMIC DNA]</scope>
    <source>
        <strain evidence="2 3">LNHT1506</strain>
    </source>
</reference>
<organism evidence="2 3">
    <name type="scientific">Peltaster fructicola</name>
    <dbReference type="NCBI Taxonomy" id="286661"/>
    <lineage>
        <taxon>Eukaryota</taxon>
        <taxon>Fungi</taxon>
        <taxon>Dikarya</taxon>
        <taxon>Ascomycota</taxon>
        <taxon>Pezizomycotina</taxon>
        <taxon>Dothideomycetes</taxon>
        <taxon>Dothideomycetes incertae sedis</taxon>
        <taxon>Peltaster</taxon>
    </lineage>
</organism>
<proteinExistence type="predicted"/>
<feature type="compositionally biased region" description="Basic and acidic residues" evidence="1">
    <location>
        <begin position="58"/>
        <end position="77"/>
    </location>
</feature>
<sequence length="978" mass="109876">MSFLSSIEAHLDKNDTDDTIGEVREPRHTQDDEKSGRERTLDEKAALSSTNLSQDVPELNRKAANVEEQGDRERQPEVEGDPAVSYTSVASWADLEEPHSQPASNWVRDAQAEDKLSVSGSEAWEVGRFSVTETSAERLDAAPSLSLTAREQDAAQQAVSSSFAKQANTRINLAAILEADKTDVVSDGTGSLENNIFDDETATAEIGKNNTRTTPQHNYPALHPTAEADIAQESIQRSRYDHLEIPRIPAQIMSEEYKAGVDDRNAQLAEMKGKWQQFLRTRHDFDGFAQAKEWSTAWSYLKALTPKGLSAHSRQTEHYSLPAGVKLRWLADRGSAMAEIMLNTYSLFQVDKHDLETDTFEAFSFQGTPAQNAAARHFIFGRTYFEIVRGEAATGPCPTLEDLMSETHRAPLQTLDDHSPDRSVAINALDRLREPWVEATANDAEVPRVFWNSGGYKHVALLPIVRAAYSRVILEPLELNAAVDFLTAAWPRRELHKVATKYKESAVLVIARALARLLTTPANVAVTPSATLHTAWHWLRRTRQLPELRQIQSAHDELAASGSSSAVRATGTSAYNELLCYSALHSNVHMFRYTLKCMEDRSIGTDAVSWEHFFVLTQHLFPDKTDAVLDEMHTLGVLGNAQARKTVVAWYVRKSLLESLAAFRQGIKLPADYIESLLESVSERLTTKKWMNPWLAKEMAALLLDRGHWYEAWQIAEYMPLTGRRFDSALLTVFLRAAQGHAELNAVMAVEIIQRFSNFLKHQQRRPAGEEANLVQKPRPKTIIWNAIVYGKLLDIAVREHCWNLARVIWQHACCTDNASYAVQKRIKDSLQMYNGMTMAQNDTDVSSEQFWQASWAAYAIGVGQKSSLVRDADNNPWQSPKQRAEAATARWHSDVTASGTVWPINSLLEDAEAALKLDLTWQKQYQELFKMDDKRMSFQERLDRMEHLVGDLSSQAILVPVESLQSTTDHHVVGHGR</sequence>
<evidence type="ECO:0000313" key="3">
    <source>
        <dbReference type="Proteomes" id="UP000503462"/>
    </source>
</evidence>
<keyword evidence="3" id="KW-1185">Reference proteome</keyword>
<accession>A0A6H0XL44</accession>
<feature type="compositionally biased region" description="Basic and acidic residues" evidence="1">
    <location>
        <begin position="9"/>
        <end position="45"/>
    </location>
</feature>
<dbReference type="EMBL" id="CP051139">
    <property type="protein sequence ID" value="QIW95219.1"/>
    <property type="molecule type" value="Genomic_DNA"/>
</dbReference>
<name>A0A6H0XL44_9PEZI</name>
<gene>
    <name evidence="2" type="ORF">AMS68_000737</name>
</gene>
<feature type="region of interest" description="Disordered" evidence="1">
    <location>
        <begin position="1"/>
        <end position="83"/>
    </location>
</feature>
<protein>
    <submittedName>
        <fullName evidence="2">Uncharacterized protein</fullName>
    </submittedName>
</protein>